<sequence>MRKEPIIVNVYLWGTCIGKLNWDFEKHCSVFQFTDEYRKQDYDICPSTHSKRTPLFASFYGNKDKLYQGLPEFLADALPDKWGASLFDQWLTNNNIKVTESLPLLKLSYIGKRAMGALEFEPEFNDGDIQETVDMSSLATLASKIYNDRDAAVISPEDSLTMKKLVYLGTSAGGMRPKAVIAYNTETGEFRSGQVDLPENFKQYIIKFKESDDSPTTEIEMIYSEMAAAAGINMMPCFLKEIDGRNHFVTERFDRKDGDKVLSQTLAAIMPGADDYMKLCWLAETLNLPQEDKDQIFIRMVFNYVAGISDDHNKNISFIMDKAGVWRLSPAYDVMFTANTWENSSAHIHSMGVMGKRSALSTSDFVNFAEDFVEEPEKKILQVFDAVSRFQSLCAKYGIDKSISDKIQHVLDGLVIDDLNLLELKNSK</sequence>
<accession>A0A5M5CA03</accession>
<evidence type="ECO:0000256" key="2">
    <source>
        <dbReference type="ARBA" id="ARBA00022679"/>
    </source>
</evidence>
<evidence type="ECO:0000259" key="4">
    <source>
        <dbReference type="Pfam" id="PF07804"/>
    </source>
</evidence>
<reference evidence="6 7" key="1">
    <citation type="journal article" date="2019" name="Nat. Med.">
        <title>A library of human gut bacterial isolates paired with longitudinal multiomics data enables mechanistic microbiome research.</title>
        <authorList>
            <person name="Poyet M."/>
            <person name="Groussin M."/>
            <person name="Gibbons S.M."/>
            <person name="Avila-Pacheco J."/>
            <person name="Jiang X."/>
            <person name="Kearney S.M."/>
            <person name="Perrotta A.R."/>
            <person name="Berdy B."/>
            <person name="Zhao S."/>
            <person name="Lieberman T.D."/>
            <person name="Swanson P.K."/>
            <person name="Smith M."/>
            <person name="Roesemann S."/>
            <person name="Alexander J.E."/>
            <person name="Rich S.A."/>
            <person name="Livny J."/>
            <person name="Vlamakis H."/>
            <person name="Clish C."/>
            <person name="Bullock K."/>
            <person name="Deik A."/>
            <person name="Scott J."/>
            <person name="Pierce K.A."/>
            <person name="Xavier R.J."/>
            <person name="Alm E.J."/>
        </authorList>
    </citation>
    <scope>NUCLEOTIDE SEQUENCE [LARGE SCALE GENOMIC DNA]</scope>
    <source>
        <strain evidence="6 7">BIOML-A163</strain>
    </source>
</reference>
<comment type="caution">
    <text evidence="6">The sequence shown here is derived from an EMBL/GenBank/DDBJ whole genome shotgun (WGS) entry which is preliminary data.</text>
</comment>
<dbReference type="Pfam" id="PF13657">
    <property type="entry name" value="Couple_hipA"/>
    <property type="match status" value="1"/>
</dbReference>
<name>A0A5M5CA03_BACOV</name>
<evidence type="ECO:0000313" key="6">
    <source>
        <dbReference type="EMBL" id="KAA3952374.1"/>
    </source>
</evidence>
<evidence type="ECO:0000256" key="1">
    <source>
        <dbReference type="ARBA" id="ARBA00010164"/>
    </source>
</evidence>
<evidence type="ECO:0000256" key="3">
    <source>
        <dbReference type="ARBA" id="ARBA00022777"/>
    </source>
</evidence>
<keyword evidence="2" id="KW-0808">Transferase</keyword>
<dbReference type="InterPro" id="IPR017508">
    <property type="entry name" value="HipA_N1"/>
</dbReference>
<dbReference type="AlphaFoldDB" id="A0A5M5CA03"/>
<dbReference type="Gene3D" id="1.10.1070.20">
    <property type="match status" value="1"/>
</dbReference>
<comment type="similarity">
    <text evidence="1">Belongs to the HipA Ser/Thr kinase family.</text>
</comment>
<dbReference type="PANTHER" id="PTHR37419">
    <property type="entry name" value="SERINE/THREONINE-PROTEIN KINASE TOXIN HIPA"/>
    <property type="match status" value="1"/>
</dbReference>
<gene>
    <name evidence="6" type="ORF">F3D71_09555</name>
</gene>
<keyword evidence="3" id="KW-0418">Kinase</keyword>
<proteinExistence type="inferred from homology"/>
<dbReference type="Proteomes" id="UP000323717">
    <property type="component" value="Unassembled WGS sequence"/>
</dbReference>
<feature type="domain" description="HipA N-terminal subdomain 1" evidence="5">
    <location>
        <begin position="9"/>
        <end position="120"/>
    </location>
</feature>
<dbReference type="GO" id="GO:0005829">
    <property type="term" value="C:cytosol"/>
    <property type="evidence" value="ECO:0007669"/>
    <property type="project" value="TreeGrafter"/>
</dbReference>
<dbReference type="EMBL" id="VWLE01000103">
    <property type="protein sequence ID" value="KAA3952374.1"/>
    <property type="molecule type" value="Genomic_DNA"/>
</dbReference>
<feature type="domain" description="HipA-like C-terminal" evidence="4">
    <location>
        <begin position="170"/>
        <end position="388"/>
    </location>
</feature>
<evidence type="ECO:0000259" key="5">
    <source>
        <dbReference type="Pfam" id="PF13657"/>
    </source>
</evidence>
<protein>
    <submittedName>
        <fullName evidence="6">Type II toxin-antitoxin system HipA family toxin</fullName>
    </submittedName>
</protein>
<dbReference type="Pfam" id="PF07804">
    <property type="entry name" value="HipA_C"/>
    <property type="match status" value="1"/>
</dbReference>
<evidence type="ECO:0000313" key="7">
    <source>
        <dbReference type="Proteomes" id="UP000323717"/>
    </source>
</evidence>
<organism evidence="6 7">
    <name type="scientific">Bacteroides ovatus</name>
    <dbReference type="NCBI Taxonomy" id="28116"/>
    <lineage>
        <taxon>Bacteria</taxon>
        <taxon>Pseudomonadati</taxon>
        <taxon>Bacteroidota</taxon>
        <taxon>Bacteroidia</taxon>
        <taxon>Bacteroidales</taxon>
        <taxon>Bacteroidaceae</taxon>
        <taxon>Bacteroides</taxon>
    </lineage>
</organism>
<dbReference type="PANTHER" id="PTHR37419:SF8">
    <property type="entry name" value="TOXIN YJJJ"/>
    <property type="match status" value="1"/>
</dbReference>
<dbReference type="GO" id="GO:0004674">
    <property type="term" value="F:protein serine/threonine kinase activity"/>
    <property type="evidence" value="ECO:0007669"/>
    <property type="project" value="TreeGrafter"/>
</dbReference>
<dbReference type="InterPro" id="IPR012893">
    <property type="entry name" value="HipA-like_C"/>
</dbReference>
<dbReference type="InterPro" id="IPR052028">
    <property type="entry name" value="HipA_Ser/Thr_kinase"/>
</dbReference>